<dbReference type="Proteomes" id="UP000734823">
    <property type="component" value="Unassembled WGS sequence"/>
</dbReference>
<feature type="domain" description="HTH cro/C1-type" evidence="1">
    <location>
        <begin position="2"/>
        <end position="35"/>
    </location>
</feature>
<dbReference type="InterPro" id="IPR010982">
    <property type="entry name" value="Lambda_DNA-bd_dom_sf"/>
</dbReference>
<dbReference type="SMART" id="SM00530">
    <property type="entry name" value="HTH_XRE"/>
    <property type="match status" value="1"/>
</dbReference>
<dbReference type="CDD" id="cd00093">
    <property type="entry name" value="HTH_XRE"/>
    <property type="match status" value="1"/>
</dbReference>
<accession>A0ABR7LD27</accession>
<evidence type="ECO:0000313" key="3">
    <source>
        <dbReference type="Proteomes" id="UP000734823"/>
    </source>
</evidence>
<organism evidence="2 3">
    <name type="scientific">Actinokineospora xionganensis</name>
    <dbReference type="NCBI Taxonomy" id="2684470"/>
    <lineage>
        <taxon>Bacteria</taxon>
        <taxon>Bacillati</taxon>
        <taxon>Actinomycetota</taxon>
        <taxon>Actinomycetes</taxon>
        <taxon>Pseudonocardiales</taxon>
        <taxon>Pseudonocardiaceae</taxon>
        <taxon>Actinokineospora</taxon>
    </lineage>
</organism>
<comment type="caution">
    <text evidence="2">The sequence shown here is derived from an EMBL/GenBank/DDBJ whole genome shotgun (WGS) entry which is preliminary data.</text>
</comment>
<dbReference type="EMBL" id="JABVED010000017">
    <property type="protein sequence ID" value="MBC6450542.1"/>
    <property type="molecule type" value="Genomic_DNA"/>
</dbReference>
<dbReference type="Gene3D" id="1.10.260.40">
    <property type="entry name" value="lambda repressor-like DNA-binding domains"/>
    <property type="match status" value="1"/>
</dbReference>
<protein>
    <submittedName>
        <fullName evidence="2">XRE family transcriptional regulator</fullName>
    </submittedName>
</protein>
<evidence type="ECO:0000259" key="1">
    <source>
        <dbReference type="PROSITE" id="PS50943"/>
    </source>
</evidence>
<proteinExistence type="predicted"/>
<dbReference type="RefSeq" id="WP_187223641.1">
    <property type="nucleotide sequence ID" value="NZ_JABVED010000017.1"/>
</dbReference>
<dbReference type="InterPro" id="IPR001387">
    <property type="entry name" value="Cro/C1-type_HTH"/>
</dbReference>
<dbReference type="PROSITE" id="PS50943">
    <property type="entry name" value="HTH_CROC1"/>
    <property type="match status" value="1"/>
</dbReference>
<keyword evidence="3" id="KW-1185">Reference proteome</keyword>
<dbReference type="SUPFAM" id="SSF47413">
    <property type="entry name" value="lambda repressor-like DNA-binding domains"/>
    <property type="match status" value="1"/>
</dbReference>
<sequence length="317" mass="34839">MFKLIRESTHFTQARLAEILRVDVATVQGWESGRRPLGALRSADLVRLRMSMRRLGAPAVALAVLDLAIEADLIVFDAVEAGPTVLAADTHPLAAAVHRRTLTSLLTWPFTGTVPGVLAVPAQTARRGPVADRPLLGSEERERFFDHLQVTADASRGTANALLRRQAVYLLGFDQRPDSARWLTSELRDANRIAGHADHLSSWVAHRSSAIALAQKGHRDALHAFVARELNTDAQEIANLNYWAYWLGEIADPQVDDDFMTTVDPEQWFGARVLDHLLVRLNPGSHHADLNIHTLWALFACSANCFAGSEACPSSGR</sequence>
<evidence type="ECO:0000313" key="2">
    <source>
        <dbReference type="EMBL" id="MBC6450542.1"/>
    </source>
</evidence>
<name>A0ABR7LD27_9PSEU</name>
<reference evidence="2 3" key="1">
    <citation type="submission" date="2020-06" db="EMBL/GenBank/DDBJ databases">
        <title>Actinokineospora xiongansis sp. nov., isolated from soil of Baiyangdian.</title>
        <authorList>
            <person name="Zhang X."/>
        </authorList>
    </citation>
    <scope>NUCLEOTIDE SEQUENCE [LARGE SCALE GENOMIC DNA]</scope>
    <source>
        <strain evidence="2 3">HBU206404</strain>
    </source>
</reference>
<gene>
    <name evidence="2" type="ORF">GPZ80_25610</name>
</gene>